<dbReference type="AlphaFoldDB" id="A0A933VZR0"/>
<sequence length="205" mass="23201">MFRHEQADLIETYLPALQKSLPALQKSVVARLDLRLYTEAMAERTHDVQFLRHWAILEMIASRHISSTKIKIKNWDGSAILTHDGKARTTYGKSEKVYQYLFQVGVNSYSFGWKTRDGLEVHVTGTNPPVQSPNVCNVSLWEILRAAYRIRNAVAHGGFFTPNPQSGDWEEYLAALMFTSGPFSTNFLAHVTRAAIFRELGSVVV</sequence>
<evidence type="ECO:0000313" key="1">
    <source>
        <dbReference type="EMBL" id="MBI5128105.1"/>
    </source>
</evidence>
<accession>A0A933VZR0</accession>
<proteinExistence type="predicted"/>
<gene>
    <name evidence="1" type="ORF">HZA66_01565</name>
</gene>
<organism evidence="1 2">
    <name type="scientific">Rhodopseudomonas palustris</name>
    <dbReference type="NCBI Taxonomy" id="1076"/>
    <lineage>
        <taxon>Bacteria</taxon>
        <taxon>Pseudomonadati</taxon>
        <taxon>Pseudomonadota</taxon>
        <taxon>Alphaproteobacteria</taxon>
        <taxon>Hyphomicrobiales</taxon>
        <taxon>Nitrobacteraceae</taxon>
        <taxon>Rhodopseudomonas</taxon>
    </lineage>
</organism>
<reference evidence="1" key="1">
    <citation type="submission" date="2020-07" db="EMBL/GenBank/DDBJ databases">
        <title>Huge and variable diversity of episymbiotic CPR bacteria and DPANN archaea in groundwater ecosystems.</title>
        <authorList>
            <person name="He C.Y."/>
            <person name="Keren R."/>
            <person name="Whittaker M."/>
            <person name="Farag I.F."/>
            <person name="Doudna J."/>
            <person name="Cate J.H.D."/>
            <person name="Banfield J.F."/>
        </authorList>
    </citation>
    <scope>NUCLEOTIDE SEQUENCE</scope>
    <source>
        <strain evidence="1">NC_groundwater_1818_Pr3_B-0.1um_66_35</strain>
    </source>
</reference>
<dbReference type="EMBL" id="JACRJB010000005">
    <property type="protein sequence ID" value="MBI5128105.1"/>
    <property type="molecule type" value="Genomic_DNA"/>
</dbReference>
<dbReference type="Proteomes" id="UP000782519">
    <property type="component" value="Unassembled WGS sequence"/>
</dbReference>
<name>A0A933VZR0_RHOPL</name>
<protein>
    <submittedName>
        <fullName evidence="1">Uncharacterized protein</fullName>
    </submittedName>
</protein>
<comment type="caution">
    <text evidence="1">The sequence shown here is derived from an EMBL/GenBank/DDBJ whole genome shotgun (WGS) entry which is preliminary data.</text>
</comment>
<evidence type="ECO:0000313" key="2">
    <source>
        <dbReference type="Proteomes" id="UP000782519"/>
    </source>
</evidence>